<evidence type="ECO:0000313" key="1">
    <source>
        <dbReference type="EMBL" id="TDR45755.1"/>
    </source>
</evidence>
<reference evidence="1 2" key="1">
    <citation type="submission" date="2019-03" db="EMBL/GenBank/DDBJ databases">
        <title>Genomic Encyclopedia of Type Strains, Phase IV (KMG-IV): sequencing the most valuable type-strain genomes for metagenomic binning, comparative biology and taxonomic classification.</title>
        <authorList>
            <person name="Goeker M."/>
        </authorList>
    </citation>
    <scope>NUCLEOTIDE SEQUENCE [LARGE SCALE GENOMIC DNA]</scope>
    <source>
        <strain evidence="1 2">DSM 21667</strain>
    </source>
</reference>
<dbReference type="SUPFAM" id="SSF55961">
    <property type="entry name" value="Bet v1-like"/>
    <property type="match status" value="1"/>
</dbReference>
<dbReference type="AlphaFoldDB" id="A0A4R6Z2C9"/>
<dbReference type="InterPro" id="IPR019587">
    <property type="entry name" value="Polyketide_cyclase/dehydratase"/>
</dbReference>
<dbReference type="InterPro" id="IPR023393">
    <property type="entry name" value="START-like_dom_sf"/>
</dbReference>
<keyword evidence="2" id="KW-1185">Reference proteome</keyword>
<protein>
    <submittedName>
        <fullName evidence="1">Carbon monoxide dehydrogenase subunit G</fullName>
    </submittedName>
</protein>
<dbReference type="Proteomes" id="UP000295293">
    <property type="component" value="Unassembled WGS sequence"/>
</dbReference>
<comment type="caution">
    <text evidence="1">The sequence shown here is derived from an EMBL/GenBank/DDBJ whole genome shotgun (WGS) entry which is preliminary data.</text>
</comment>
<dbReference type="CDD" id="cd07821">
    <property type="entry name" value="PYR_PYL_RCAR_like"/>
    <property type="match status" value="1"/>
</dbReference>
<dbReference type="OrthoDB" id="454038at2"/>
<dbReference type="Gene3D" id="3.30.530.20">
    <property type="match status" value="1"/>
</dbReference>
<name>A0A4R6Z2C9_9GAMM</name>
<dbReference type="EMBL" id="SNZH01000004">
    <property type="protein sequence ID" value="TDR45755.1"/>
    <property type="molecule type" value="Genomic_DNA"/>
</dbReference>
<organism evidence="1 2">
    <name type="scientific">Tahibacter aquaticus</name>
    <dbReference type="NCBI Taxonomy" id="520092"/>
    <lineage>
        <taxon>Bacteria</taxon>
        <taxon>Pseudomonadati</taxon>
        <taxon>Pseudomonadota</taxon>
        <taxon>Gammaproteobacteria</taxon>
        <taxon>Lysobacterales</taxon>
        <taxon>Rhodanobacteraceae</taxon>
        <taxon>Tahibacter</taxon>
    </lineage>
</organism>
<evidence type="ECO:0000313" key="2">
    <source>
        <dbReference type="Proteomes" id="UP000295293"/>
    </source>
</evidence>
<dbReference type="RefSeq" id="WP_133818123.1">
    <property type="nucleotide sequence ID" value="NZ_SNZH01000004.1"/>
</dbReference>
<proteinExistence type="predicted"/>
<accession>A0A4R6Z2C9</accession>
<gene>
    <name evidence="1" type="ORF">DFR29_104183</name>
</gene>
<sequence length="156" mass="17301">MGIRLVARQRFAVPIAEVFALCTDAQRFPAVFPGYGPIPAIRRIVLDGPLAVGSRRQIHNSDGSILDETIHVLQPPLRHAYRLSGFRAPFAWLVRQGEADWQLQPDGDGCSVEWSYLFEPVSALARPFAGLLLRGFMQPAMQRCLGCMQQALAATR</sequence>
<dbReference type="Pfam" id="PF10604">
    <property type="entry name" value="Polyketide_cyc2"/>
    <property type="match status" value="1"/>
</dbReference>